<evidence type="ECO:0000313" key="2">
    <source>
        <dbReference type="EMBL" id="KAJ7372976.1"/>
    </source>
</evidence>
<name>A0A9W9Z0M2_9CNID</name>
<evidence type="ECO:0000256" key="1">
    <source>
        <dbReference type="SAM" id="MobiDB-lite"/>
    </source>
</evidence>
<organism evidence="2 3">
    <name type="scientific">Desmophyllum pertusum</name>
    <dbReference type="NCBI Taxonomy" id="174260"/>
    <lineage>
        <taxon>Eukaryota</taxon>
        <taxon>Metazoa</taxon>
        <taxon>Cnidaria</taxon>
        <taxon>Anthozoa</taxon>
        <taxon>Hexacorallia</taxon>
        <taxon>Scleractinia</taxon>
        <taxon>Caryophylliina</taxon>
        <taxon>Caryophylliidae</taxon>
        <taxon>Desmophyllum</taxon>
    </lineage>
</organism>
<dbReference type="AlphaFoldDB" id="A0A9W9Z0M2"/>
<gene>
    <name evidence="2" type="ORF">OS493_015445</name>
</gene>
<accession>A0A9W9Z0M2</accession>
<sequence length="137" mass="14914">MKEGNSVLCGEDIVDGTRGRLRGTHVYPIEINRGAEPPSAKTLAGISQYGDFEYTTDGILMRENTGLGQGKLYNNDTLKKLSKNSSLSTTEASSGFDINHAKHVPKLGPKLSRAKAKVAEVKNSKRNSGKSKFIMRM</sequence>
<evidence type="ECO:0000313" key="3">
    <source>
        <dbReference type="Proteomes" id="UP001163046"/>
    </source>
</evidence>
<comment type="caution">
    <text evidence="2">The sequence shown here is derived from an EMBL/GenBank/DDBJ whole genome shotgun (WGS) entry which is preliminary data.</text>
</comment>
<feature type="region of interest" description="Disordered" evidence="1">
    <location>
        <begin position="111"/>
        <end position="137"/>
    </location>
</feature>
<feature type="compositionally biased region" description="Basic residues" evidence="1">
    <location>
        <begin position="124"/>
        <end position="137"/>
    </location>
</feature>
<protein>
    <submittedName>
        <fullName evidence="2">Uncharacterized protein</fullName>
    </submittedName>
</protein>
<proteinExistence type="predicted"/>
<dbReference type="EMBL" id="MU826833">
    <property type="protein sequence ID" value="KAJ7372976.1"/>
    <property type="molecule type" value="Genomic_DNA"/>
</dbReference>
<reference evidence="2" key="1">
    <citation type="submission" date="2023-01" db="EMBL/GenBank/DDBJ databases">
        <title>Genome assembly of the deep-sea coral Lophelia pertusa.</title>
        <authorList>
            <person name="Herrera S."/>
            <person name="Cordes E."/>
        </authorList>
    </citation>
    <scope>NUCLEOTIDE SEQUENCE</scope>
    <source>
        <strain evidence="2">USNM1676648</strain>
        <tissue evidence="2">Polyp</tissue>
    </source>
</reference>
<dbReference type="Proteomes" id="UP001163046">
    <property type="component" value="Unassembled WGS sequence"/>
</dbReference>
<keyword evidence="3" id="KW-1185">Reference proteome</keyword>